<dbReference type="Gene3D" id="1.20.1250.20">
    <property type="entry name" value="MFS general substrate transporter like domains"/>
    <property type="match status" value="1"/>
</dbReference>
<dbReference type="InterPro" id="IPR004638">
    <property type="entry name" value="EmrB-like"/>
</dbReference>
<evidence type="ECO:0000259" key="10">
    <source>
        <dbReference type="PROSITE" id="PS50850"/>
    </source>
</evidence>
<keyword evidence="2" id="KW-0813">Transport</keyword>
<feature type="transmembrane region" description="Helical" evidence="9">
    <location>
        <begin position="111"/>
        <end position="130"/>
    </location>
</feature>
<dbReference type="CDD" id="cd17321">
    <property type="entry name" value="MFS_MMR_MDR_like"/>
    <property type="match status" value="1"/>
</dbReference>
<dbReference type="Pfam" id="PF07690">
    <property type="entry name" value="MFS_1"/>
    <property type="match status" value="1"/>
</dbReference>
<feature type="transmembrane region" description="Helical" evidence="9">
    <location>
        <begin position="231"/>
        <end position="250"/>
    </location>
</feature>
<dbReference type="AlphaFoldDB" id="F2RIU9"/>
<feature type="transmembrane region" description="Helical" evidence="9">
    <location>
        <begin position="434"/>
        <end position="451"/>
    </location>
</feature>
<dbReference type="GO" id="GO:0046677">
    <property type="term" value="P:response to antibiotic"/>
    <property type="evidence" value="ECO:0007669"/>
    <property type="project" value="UniProtKB-KW"/>
</dbReference>
<evidence type="ECO:0000256" key="5">
    <source>
        <dbReference type="ARBA" id="ARBA00022989"/>
    </source>
</evidence>
<dbReference type="STRING" id="953739.SVEN_6789"/>
<keyword evidence="4 9" id="KW-0812">Transmembrane</keyword>
<gene>
    <name evidence="11" type="ordered locus">SVEN_6789</name>
</gene>
<feature type="transmembrane region" description="Helical" evidence="9">
    <location>
        <begin position="337"/>
        <end position="355"/>
    </location>
</feature>
<dbReference type="Gene3D" id="1.20.1720.10">
    <property type="entry name" value="Multidrug resistance protein D"/>
    <property type="match status" value="1"/>
</dbReference>
<feature type="transmembrane region" description="Helical" evidence="9">
    <location>
        <begin position="136"/>
        <end position="158"/>
    </location>
</feature>
<protein>
    <submittedName>
        <fullName evidence="11">Integral membrane efflux protein</fullName>
    </submittedName>
</protein>
<dbReference type="HOGENOM" id="CLU_000960_28_2_11"/>
<dbReference type="GO" id="GO:0005886">
    <property type="term" value="C:plasma membrane"/>
    <property type="evidence" value="ECO:0007669"/>
    <property type="project" value="UniProtKB-SubCell"/>
</dbReference>
<evidence type="ECO:0000256" key="6">
    <source>
        <dbReference type="ARBA" id="ARBA00023136"/>
    </source>
</evidence>
<reference evidence="11 12" key="1">
    <citation type="journal article" date="2011" name="BMC Genomics">
        <title>Genome-wide analysis of the role of GlnR in Streptomyces venezuelae provides new insights into global nitrogen regulation in actinomycetes.</title>
        <authorList>
            <person name="Pullan S.T."/>
            <person name="Bibb M.J."/>
            <person name="Merrick M."/>
        </authorList>
    </citation>
    <scope>NUCLEOTIDE SEQUENCE [LARGE SCALE GENOMIC DNA]</scope>
    <source>
        <strain evidence="12">ATCC 10712 / CBS 650.69 / DSM 40230 / JCM 4526 / NBRC 13096 / PD 04745</strain>
    </source>
</reference>
<feature type="transmembrane region" description="Helical" evidence="9">
    <location>
        <begin position="83"/>
        <end position="99"/>
    </location>
</feature>
<feature type="domain" description="Major facilitator superfamily (MFS) profile" evidence="10">
    <location>
        <begin position="45"/>
        <end position="529"/>
    </location>
</feature>
<dbReference type="Proteomes" id="UP000006854">
    <property type="component" value="Chromosome"/>
</dbReference>
<dbReference type="InterPro" id="IPR036259">
    <property type="entry name" value="MFS_trans_sf"/>
</dbReference>
<keyword evidence="5 9" id="KW-1133">Transmembrane helix</keyword>
<evidence type="ECO:0000256" key="3">
    <source>
        <dbReference type="ARBA" id="ARBA00022475"/>
    </source>
</evidence>
<evidence type="ECO:0000256" key="7">
    <source>
        <dbReference type="ARBA" id="ARBA00023251"/>
    </source>
</evidence>
<feature type="transmembrane region" description="Helical" evidence="9">
    <location>
        <begin position="506"/>
        <end position="525"/>
    </location>
</feature>
<evidence type="ECO:0000256" key="2">
    <source>
        <dbReference type="ARBA" id="ARBA00022448"/>
    </source>
</evidence>
<feature type="transmembrane region" description="Helical" evidence="9">
    <location>
        <begin position="298"/>
        <end position="317"/>
    </location>
</feature>
<dbReference type="PATRIC" id="fig|953739.5.peg.2010"/>
<keyword evidence="7" id="KW-0046">Antibiotic resistance</keyword>
<dbReference type="NCBIfam" id="TIGR00711">
    <property type="entry name" value="efflux_EmrB"/>
    <property type="match status" value="1"/>
</dbReference>
<dbReference type="KEGG" id="sve:SVEN_6789"/>
<dbReference type="SUPFAM" id="SSF103473">
    <property type="entry name" value="MFS general substrate transporter"/>
    <property type="match status" value="1"/>
</dbReference>
<keyword evidence="6 9" id="KW-0472">Membrane</keyword>
<feature type="transmembrane region" description="Helical" evidence="9">
    <location>
        <begin position="256"/>
        <end position="277"/>
    </location>
</feature>
<dbReference type="PANTHER" id="PTHR42718">
    <property type="entry name" value="MAJOR FACILITATOR SUPERFAMILY MULTIDRUG TRANSPORTER MFSC"/>
    <property type="match status" value="1"/>
</dbReference>
<keyword evidence="3" id="KW-1003">Cell membrane</keyword>
<dbReference type="eggNOG" id="COG0477">
    <property type="taxonomic scope" value="Bacteria"/>
</dbReference>
<dbReference type="PRINTS" id="PR01036">
    <property type="entry name" value="TCRTETB"/>
</dbReference>
<dbReference type="InterPro" id="IPR011701">
    <property type="entry name" value="MFS"/>
</dbReference>
<name>F2RIU9_STRVP</name>
<feature type="region of interest" description="Disordered" evidence="8">
    <location>
        <begin position="534"/>
        <end position="553"/>
    </location>
</feature>
<dbReference type="PANTHER" id="PTHR42718:SF49">
    <property type="entry name" value="EXPORT PROTEIN"/>
    <property type="match status" value="1"/>
</dbReference>
<feature type="transmembrane region" description="Helical" evidence="9">
    <location>
        <begin position="46"/>
        <end position="71"/>
    </location>
</feature>
<evidence type="ECO:0000256" key="9">
    <source>
        <dbReference type="SAM" id="Phobius"/>
    </source>
</evidence>
<feature type="transmembrane region" description="Helical" evidence="9">
    <location>
        <begin position="387"/>
        <end position="413"/>
    </location>
</feature>
<dbReference type="GO" id="GO:0022857">
    <property type="term" value="F:transmembrane transporter activity"/>
    <property type="evidence" value="ECO:0007669"/>
    <property type="project" value="InterPro"/>
</dbReference>
<comment type="subcellular location">
    <subcellularLocation>
        <location evidence="1">Cell membrane</location>
        <topology evidence="1">Multi-pass membrane protein</topology>
    </subcellularLocation>
</comment>
<proteinExistence type="predicted"/>
<evidence type="ECO:0000256" key="8">
    <source>
        <dbReference type="SAM" id="MobiDB-lite"/>
    </source>
</evidence>
<evidence type="ECO:0000313" key="11">
    <source>
        <dbReference type="EMBL" id="CCA60075.1"/>
    </source>
</evidence>
<organism evidence="11 12">
    <name type="scientific">Streptomyces venezuelae (strain ATCC 10712 / CBS 650.69 / DSM 40230 / JCM 4526 / NBRC 13096 / PD 04745)</name>
    <dbReference type="NCBI Taxonomy" id="953739"/>
    <lineage>
        <taxon>Bacteria</taxon>
        <taxon>Bacillati</taxon>
        <taxon>Actinomycetota</taxon>
        <taxon>Actinomycetes</taxon>
        <taxon>Kitasatosporales</taxon>
        <taxon>Streptomycetaceae</taxon>
        <taxon>Streptomyces</taxon>
    </lineage>
</organism>
<feature type="transmembrane region" description="Helical" evidence="9">
    <location>
        <begin position="197"/>
        <end position="219"/>
    </location>
</feature>
<feature type="transmembrane region" description="Helical" evidence="9">
    <location>
        <begin position="170"/>
        <end position="191"/>
    </location>
</feature>
<evidence type="ECO:0000313" key="12">
    <source>
        <dbReference type="Proteomes" id="UP000006854"/>
    </source>
</evidence>
<dbReference type="InterPro" id="IPR020846">
    <property type="entry name" value="MFS_dom"/>
</dbReference>
<dbReference type="EMBL" id="FR845719">
    <property type="protein sequence ID" value="CCA60075.1"/>
    <property type="molecule type" value="Genomic_DNA"/>
</dbReference>
<feature type="transmembrane region" description="Helical" evidence="9">
    <location>
        <begin position="362"/>
        <end position="381"/>
    </location>
</feature>
<keyword evidence="12" id="KW-1185">Reference proteome</keyword>
<sequence>MAHARAWRAGPYGNRCSSVNHGGGRRGHVFGAAGSEGVRMRKWWPLAAICLGTLMLLLDVTIVTVALPAMAMDLGTTLSDLEWVVDAYALALASLLLAVGSHADRIGRRKVYLVGLIVFTAASVACAVAPNAGVLIGARAVQGVGAAGMFGTTIALLGMHYKGRDRAVAFAVWGATNSVAAAAGPVVGGLLTQYLDWRWIFLVNLPVCLAAVVMTLRSVREARGRGRRRADVLGTVAFTVASGTLTFGLIRAHSEGWTTPLTLGLFTTAAVALALFVAAETRHEHPVLDLSLFRRPSFTGIMISALFLQGAAFAYLLYESLWMQSVLGYEPVEAGLYILPMCAAAFLASVLAGRFGPWQPRAAIAGGLALIALGSGMQATLDAGSSGSSLVAGLVVAGLGVGLVTPGLPAAALATVPPERGGMVGGAVNTFRQLGFALGIAVFGFIFQSRIEGVLKTDGRIPDPHEAAAVLSGGQARSFVAGWPEDERAEMTHLVREAFTSGLNTVLVVAAALGAAASLITVALVRVPKADARQQPEAGAIPGGQEPRADAAL</sequence>
<accession>F2RIU9</accession>
<evidence type="ECO:0000256" key="4">
    <source>
        <dbReference type="ARBA" id="ARBA00022692"/>
    </source>
</evidence>
<evidence type="ECO:0000256" key="1">
    <source>
        <dbReference type="ARBA" id="ARBA00004651"/>
    </source>
</evidence>
<dbReference type="PROSITE" id="PS50850">
    <property type="entry name" value="MFS"/>
    <property type="match status" value="1"/>
</dbReference>